<dbReference type="PROSITE" id="PS00036">
    <property type="entry name" value="BZIP_BASIC"/>
    <property type="match status" value="1"/>
</dbReference>
<dbReference type="InterPro" id="IPR045314">
    <property type="entry name" value="bZIP_plant_GBF1"/>
</dbReference>
<dbReference type="InterPro" id="IPR046347">
    <property type="entry name" value="bZIP_sf"/>
</dbReference>
<evidence type="ECO:0000256" key="6">
    <source>
        <dbReference type="SAM" id="MobiDB-lite"/>
    </source>
</evidence>
<accession>A0A0C9QWW3</accession>
<dbReference type="PROSITE" id="PS50217">
    <property type="entry name" value="BZIP"/>
    <property type="match status" value="1"/>
</dbReference>
<dbReference type="AlphaFoldDB" id="A0A0C9QWW3"/>
<comment type="subcellular location">
    <subcellularLocation>
        <location evidence="1">Nucleus</location>
    </subcellularLocation>
</comment>
<evidence type="ECO:0000256" key="1">
    <source>
        <dbReference type="ARBA" id="ARBA00004123"/>
    </source>
</evidence>
<dbReference type="InterPro" id="IPR004827">
    <property type="entry name" value="bZIP"/>
</dbReference>
<evidence type="ECO:0000313" key="8">
    <source>
        <dbReference type="EMBL" id="JAG89250.1"/>
    </source>
</evidence>
<evidence type="ECO:0000256" key="4">
    <source>
        <dbReference type="ARBA" id="ARBA00023163"/>
    </source>
</evidence>
<organism evidence="8">
    <name type="scientific">Wollemia nobilis</name>
    <dbReference type="NCBI Taxonomy" id="56998"/>
    <lineage>
        <taxon>Eukaryota</taxon>
        <taxon>Viridiplantae</taxon>
        <taxon>Streptophyta</taxon>
        <taxon>Embryophyta</taxon>
        <taxon>Tracheophyta</taxon>
        <taxon>Spermatophyta</taxon>
        <taxon>Pinopsida</taxon>
        <taxon>Pinidae</taxon>
        <taxon>Conifers II</taxon>
        <taxon>Araucariales</taxon>
        <taxon>Araucariaceae</taxon>
        <taxon>Wollemia</taxon>
    </lineage>
</organism>
<dbReference type="PANTHER" id="PTHR46408:SF10">
    <property type="entry name" value="BASIC LEUCINE ZIPPER 63"/>
    <property type="match status" value="1"/>
</dbReference>
<dbReference type="Pfam" id="PF12498">
    <property type="entry name" value="bZIP_C"/>
    <property type="match status" value="1"/>
</dbReference>
<feature type="domain" description="BZIP" evidence="7">
    <location>
        <begin position="257"/>
        <end position="312"/>
    </location>
</feature>
<feature type="compositionally biased region" description="Polar residues" evidence="6">
    <location>
        <begin position="406"/>
        <end position="419"/>
    </location>
</feature>
<dbReference type="GO" id="GO:0003700">
    <property type="term" value="F:DNA-binding transcription factor activity"/>
    <property type="evidence" value="ECO:0007669"/>
    <property type="project" value="InterPro"/>
</dbReference>
<proteinExistence type="predicted"/>
<feature type="region of interest" description="Disordered" evidence="6">
    <location>
        <begin position="60"/>
        <end position="103"/>
    </location>
</feature>
<dbReference type="InterPro" id="IPR020983">
    <property type="entry name" value="Basic_leucine-zipper_C"/>
</dbReference>
<feature type="compositionally biased region" description="Basic and acidic residues" evidence="6">
    <location>
        <begin position="80"/>
        <end position="94"/>
    </location>
</feature>
<name>A0A0C9QWW3_9CONI</name>
<dbReference type="EMBL" id="GCHU01002484">
    <property type="protein sequence ID" value="JAG89250.1"/>
    <property type="molecule type" value="Transcribed_RNA"/>
</dbReference>
<sequence length="469" mass="50441">MERPFSVEDYAYGPVCDNVVAGGQGAAKLAENEVNRAKFGGGRGMQRSASEWDFQEFLKQNTIHGDGRKDDKNPSSGGEVGRDETPKLAVKDHAPLPTADGDADKVSVALSPLFRGLGGELDKGGLPADPREYQSLLTEKLNLACAAVALTRVTTGSGYTDFDPTTVDANHSQKMSLEQDARATKLASQSSSTGLGTIYNGASGSSTSGPIGIPALPPKPMCGIAQARTTTSGSSREQSDDDDQEVGPSDQCTDPSDMKRMRRMLSNRESARRSRRRKQAHLTDLEMQVAQLRLENSTLYKRFTEISHKYNEAAVDNRVLKSDVEALRAKVKMAEDMVSRAAAAANVGHSLRNTSQVQSVGSLRYTGGPYDLPATAVVQGEESLYMHPGQFTDTQGSSLTHAVSGIKQQNKEPQLQPSGTKMGRTPSMQRVASLEHLQKRIRGGMTCGSMSWGGVWDVEGSPVIEHGDH</sequence>
<keyword evidence="2" id="KW-0805">Transcription regulation</keyword>
<dbReference type="Gene3D" id="1.20.5.170">
    <property type="match status" value="1"/>
</dbReference>
<keyword evidence="5" id="KW-0539">Nucleus</keyword>
<reference evidence="8" key="1">
    <citation type="submission" date="2015-02" db="EMBL/GenBank/DDBJ databases">
        <title>A transcriptome of Wollemia nobilis - a relic of Gondwana.</title>
        <authorList>
            <person name="Chia J.Y."/>
            <person name="Leong Y.S."/>
            <person name="Abdul Karim S."/>
            <person name="Wan Azmi N."/>
            <person name="Hercus R."/>
            <person name="Croft L."/>
        </authorList>
    </citation>
    <scope>NUCLEOTIDE SEQUENCE</scope>
    <source>
        <strain evidence="8">MaeBrown</strain>
        <tissue evidence="8">Leaf</tissue>
    </source>
</reference>
<dbReference type="SUPFAM" id="SSF57959">
    <property type="entry name" value="Leucine zipper domain"/>
    <property type="match status" value="1"/>
</dbReference>
<dbReference type="PANTHER" id="PTHR46408">
    <property type="entry name" value="BASIC LEUCINE ZIPPER 63"/>
    <property type="match status" value="1"/>
</dbReference>
<feature type="region of interest" description="Disordered" evidence="6">
    <location>
        <begin position="406"/>
        <end position="425"/>
    </location>
</feature>
<evidence type="ECO:0000259" key="7">
    <source>
        <dbReference type="PROSITE" id="PS50217"/>
    </source>
</evidence>
<protein>
    <submittedName>
        <fullName evidence="8">TSA: Wollemia nobilis Ref_Wollemi_Transcript_2503_1784 transcribed RNA sequence</fullName>
    </submittedName>
</protein>
<evidence type="ECO:0000256" key="3">
    <source>
        <dbReference type="ARBA" id="ARBA00023125"/>
    </source>
</evidence>
<dbReference type="SMART" id="SM00338">
    <property type="entry name" value="BRLZ"/>
    <property type="match status" value="1"/>
</dbReference>
<dbReference type="GO" id="GO:0003677">
    <property type="term" value="F:DNA binding"/>
    <property type="evidence" value="ECO:0007669"/>
    <property type="project" value="UniProtKB-KW"/>
</dbReference>
<keyword evidence="4" id="KW-0804">Transcription</keyword>
<dbReference type="Pfam" id="PF00170">
    <property type="entry name" value="bZIP_1"/>
    <property type="match status" value="1"/>
</dbReference>
<evidence type="ECO:0000256" key="2">
    <source>
        <dbReference type="ARBA" id="ARBA00023015"/>
    </source>
</evidence>
<dbReference type="GO" id="GO:0005634">
    <property type="term" value="C:nucleus"/>
    <property type="evidence" value="ECO:0007669"/>
    <property type="project" value="UniProtKB-SubCell"/>
</dbReference>
<evidence type="ECO:0000256" key="5">
    <source>
        <dbReference type="ARBA" id="ARBA00023242"/>
    </source>
</evidence>
<dbReference type="FunFam" id="1.20.5.170:FF:000020">
    <property type="entry name" value="BZIP transcription factor"/>
    <property type="match status" value="1"/>
</dbReference>
<keyword evidence="3" id="KW-0238">DNA-binding</keyword>
<feature type="region of interest" description="Disordered" evidence="6">
    <location>
        <begin position="187"/>
        <end position="280"/>
    </location>
</feature>
<dbReference type="CDD" id="cd14702">
    <property type="entry name" value="bZIP_plant_GBF1"/>
    <property type="match status" value="1"/>
</dbReference>
<feature type="compositionally biased region" description="Low complexity" evidence="6">
    <location>
        <begin position="201"/>
        <end position="214"/>
    </location>
</feature>